<dbReference type="Proteomes" id="UP001282284">
    <property type="component" value="Unassembled WGS sequence"/>
</dbReference>
<keyword evidence="2" id="KW-1185">Reference proteome</keyword>
<organism evidence="1 2">
    <name type="scientific">Sporosarcina saromensis</name>
    <dbReference type="NCBI Taxonomy" id="359365"/>
    <lineage>
        <taxon>Bacteria</taxon>
        <taxon>Bacillati</taxon>
        <taxon>Bacillota</taxon>
        <taxon>Bacilli</taxon>
        <taxon>Bacillales</taxon>
        <taxon>Caryophanaceae</taxon>
        <taxon>Sporosarcina</taxon>
    </lineage>
</organism>
<sequence length="182" mass="21132">MEKLCRDQAKFAAFAIVQLMRTRVDIFQKRFLLAPNAFDKLTVFLEAICRVWRSYAAFQSSMRRLEILCRDQAKFAAFAIVQLMRPRVDIFQKCFLLAPNAFDKLTVCLEAICCVGEIMPRFGAVCGVWRNYAAFQRSLWRLEKLCRDPAKFAAFDIVKIHGNAEGEFFIMIPDRAKWLLTN</sequence>
<gene>
    <name evidence="1" type="ORF">QT711_12030</name>
</gene>
<comment type="caution">
    <text evidence="1">The sequence shown here is derived from an EMBL/GenBank/DDBJ whole genome shotgun (WGS) entry which is preliminary data.</text>
</comment>
<evidence type="ECO:0000313" key="2">
    <source>
        <dbReference type="Proteomes" id="UP001282284"/>
    </source>
</evidence>
<reference evidence="1 2" key="1">
    <citation type="submission" date="2023-06" db="EMBL/GenBank/DDBJ databases">
        <title>Sporosarcina sp. nov., isolated from Korean traditional fermented seafood 'Jeotgal'.</title>
        <authorList>
            <person name="Yang A.I."/>
            <person name="Shin N.-R."/>
        </authorList>
    </citation>
    <scope>NUCLEOTIDE SEQUENCE [LARGE SCALE GENOMIC DNA]</scope>
    <source>
        <strain evidence="1 2">KCTC13119</strain>
    </source>
</reference>
<dbReference type="EMBL" id="JAUBDI010000011">
    <property type="protein sequence ID" value="MDW0113917.1"/>
    <property type="molecule type" value="Genomic_DNA"/>
</dbReference>
<accession>A0ABU4GEA6</accession>
<protein>
    <submittedName>
        <fullName evidence="1">Uncharacterized protein</fullName>
    </submittedName>
</protein>
<evidence type="ECO:0000313" key="1">
    <source>
        <dbReference type="EMBL" id="MDW0113917.1"/>
    </source>
</evidence>
<proteinExistence type="predicted"/>
<dbReference type="RefSeq" id="WP_317944585.1">
    <property type="nucleotide sequence ID" value="NZ_JAUBDI010000011.1"/>
</dbReference>
<name>A0ABU4GEA6_9BACL</name>